<gene>
    <name evidence="1" type="ORF">COV08_03320</name>
</gene>
<evidence type="ECO:0000313" key="1">
    <source>
        <dbReference type="EMBL" id="PIR45775.1"/>
    </source>
</evidence>
<accession>A0A2H0RJ16</accession>
<protein>
    <submittedName>
        <fullName evidence="1">Uncharacterized protein</fullName>
    </submittedName>
</protein>
<organism evidence="1 2">
    <name type="scientific">Candidatus Vogelbacteria bacterium CG10_big_fil_rev_8_21_14_0_10_49_38</name>
    <dbReference type="NCBI Taxonomy" id="1975043"/>
    <lineage>
        <taxon>Bacteria</taxon>
        <taxon>Candidatus Vogeliibacteriota</taxon>
    </lineage>
</organism>
<sequence length="67" mass="7515">MMKCQGVMSSIKISLPKPYDRSILVIRVGLSQALISAKMGHKQIKERNHGCDFALGADRLWLSRDQS</sequence>
<dbReference type="AlphaFoldDB" id="A0A2H0RJ16"/>
<name>A0A2H0RJ16_9BACT</name>
<dbReference type="EMBL" id="PCYK01000029">
    <property type="protein sequence ID" value="PIR45775.1"/>
    <property type="molecule type" value="Genomic_DNA"/>
</dbReference>
<comment type="caution">
    <text evidence="1">The sequence shown here is derived from an EMBL/GenBank/DDBJ whole genome shotgun (WGS) entry which is preliminary data.</text>
</comment>
<dbReference type="Proteomes" id="UP000230431">
    <property type="component" value="Unassembled WGS sequence"/>
</dbReference>
<proteinExistence type="predicted"/>
<reference evidence="1 2" key="1">
    <citation type="submission" date="2017-09" db="EMBL/GenBank/DDBJ databases">
        <title>Depth-based differentiation of microbial function through sediment-hosted aquifers and enrichment of novel symbionts in the deep terrestrial subsurface.</title>
        <authorList>
            <person name="Probst A.J."/>
            <person name="Ladd B."/>
            <person name="Jarett J.K."/>
            <person name="Geller-Mcgrath D.E."/>
            <person name="Sieber C.M."/>
            <person name="Emerson J.B."/>
            <person name="Anantharaman K."/>
            <person name="Thomas B.C."/>
            <person name="Malmstrom R."/>
            <person name="Stieglmeier M."/>
            <person name="Klingl A."/>
            <person name="Woyke T."/>
            <person name="Ryan C.M."/>
            <person name="Banfield J.F."/>
        </authorList>
    </citation>
    <scope>NUCLEOTIDE SEQUENCE [LARGE SCALE GENOMIC DNA]</scope>
    <source>
        <strain evidence="1">CG10_big_fil_rev_8_21_14_0_10_49_38</strain>
    </source>
</reference>
<evidence type="ECO:0000313" key="2">
    <source>
        <dbReference type="Proteomes" id="UP000230431"/>
    </source>
</evidence>